<proteinExistence type="predicted"/>
<reference evidence="2 3" key="1">
    <citation type="submission" date="2019-09" db="EMBL/GenBank/DDBJ databases">
        <title>YIM 48816 draft genome.</title>
        <authorList>
            <person name="Jiang L."/>
        </authorList>
    </citation>
    <scope>NUCLEOTIDE SEQUENCE [LARGE SCALE GENOMIC DNA]</scope>
    <source>
        <strain evidence="2 3">YIM 48816</strain>
    </source>
</reference>
<dbReference type="Gene3D" id="3.10.180.10">
    <property type="entry name" value="2,3-Dihydroxybiphenyl 1,2-Dioxygenase, domain 1"/>
    <property type="match status" value="1"/>
</dbReference>
<dbReference type="SUPFAM" id="SSF54593">
    <property type="entry name" value="Glyoxalase/Bleomycin resistance protein/Dihydroxybiphenyl dioxygenase"/>
    <property type="match status" value="1"/>
</dbReference>
<organism evidence="2 3">
    <name type="scientific">Methylobacterium soli</name>
    <dbReference type="NCBI Taxonomy" id="553447"/>
    <lineage>
        <taxon>Bacteria</taxon>
        <taxon>Pseudomonadati</taxon>
        <taxon>Pseudomonadota</taxon>
        <taxon>Alphaproteobacteria</taxon>
        <taxon>Hyphomicrobiales</taxon>
        <taxon>Methylobacteriaceae</taxon>
        <taxon>Methylobacterium</taxon>
    </lineage>
</organism>
<comment type="caution">
    <text evidence="2">The sequence shown here is derived from an EMBL/GenBank/DDBJ whole genome shotgun (WGS) entry which is preliminary data.</text>
</comment>
<sequence length="212" mass="22643">MLVLDHLAVVAPSLEAGVAHVQESLGLAMGPGGRHPEMGTQNRLLRLGDDLFLEVIAVDPEAAPPPHRRWFGLDDAEAVRADWAAGRRLRSFVARTDGLDAALARHTPEFGAALRVSRGERAWRFGVRPDGRMPRDGLLPGLIDWGPAGCPAPAMPEAGARLRRLTVTHPDPEAVAALYADLGLTGPFAFAQGPAFALGAEIETPSRLRHLA</sequence>
<dbReference type="OrthoDB" id="8451710at2"/>
<dbReference type="RefSeq" id="WP_151001357.1">
    <property type="nucleotide sequence ID" value="NZ_BPQY01000105.1"/>
</dbReference>
<keyword evidence="3" id="KW-1185">Reference proteome</keyword>
<dbReference type="AlphaFoldDB" id="A0A6L3SWZ8"/>
<evidence type="ECO:0000313" key="2">
    <source>
        <dbReference type="EMBL" id="KAB1077872.1"/>
    </source>
</evidence>
<dbReference type="InterPro" id="IPR025870">
    <property type="entry name" value="Glyoxalase-like_dom"/>
</dbReference>
<accession>A0A6L3SWZ8</accession>
<dbReference type="EMBL" id="VZZK01000017">
    <property type="protein sequence ID" value="KAB1077872.1"/>
    <property type="molecule type" value="Genomic_DNA"/>
</dbReference>
<dbReference type="Pfam" id="PF13468">
    <property type="entry name" value="Glyoxalase_3"/>
    <property type="match status" value="1"/>
</dbReference>
<feature type="domain" description="Glyoxalase-like" evidence="1">
    <location>
        <begin position="4"/>
        <end position="182"/>
    </location>
</feature>
<evidence type="ECO:0000259" key="1">
    <source>
        <dbReference type="Pfam" id="PF13468"/>
    </source>
</evidence>
<evidence type="ECO:0000313" key="3">
    <source>
        <dbReference type="Proteomes" id="UP000474159"/>
    </source>
</evidence>
<protein>
    <submittedName>
        <fullName evidence="2">VOC family protein</fullName>
    </submittedName>
</protein>
<gene>
    <name evidence="2" type="ORF">F6X53_16805</name>
</gene>
<dbReference type="InterPro" id="IPR029068">
    <property type="entry name" value="Glyas_Bleomycin-R_OHBP_Dase"/>
</dbReference>
<dbReference type="Proteomes" id="UP000474159">
    <property type="component" value="Unassembled WGS sequence"/>
</dbReference>
<name>A0A6L3SWZ8_9HYPH</name>